<dbReference type="Pfam" id="PF20569">
    <property type="entry name" value="DUF6778"/>
    <property type="match status" value="1"/>
</dbReference>
<evidence type="ECO:0008006" key="3">
    <source>
        <dbReference type="Google" id="ProtNLM"/>
    </source>
</evidence>
<protein>
    <recommendedName>
        <fullName evidence="3">DUF3313 domain-containing protein</fullName>
    </recommendedName>
</protein>
<evidence type="ECO:0000313" key="1">
    <source>
        <dbReference type="EMBL" id="AXX97782.1"/>
    </source>
</evidence>
<dbReference type="OrthoDB" id="7836640at2"/>
<keyword evidence="2" id="KW-1185">Reference proteome</keyword>
<dbReference type="InterPro" id="IPR046705">
    <property type="entry name" value="DUF6778"/>
</dbReference>
<accession>A0A347UG04</accession>
<dbReference type="KEGG" id="pamo:BAR1_07465"/>
<dbReference type="AlphaFoldDB" id="A0A347UG04"/>
<organism evidence="1 2">
    <name type="scientific">Profundibacter amoris</name>
    <dbReference type="NCBI Taxonomy" id="2171755"/>
    <lineage>
        <taxon>Bacteria</taxon>
        <taxon>Pseudomonadati</taxon>
        <taxon>Pseudomonadota</taxon>
        <taxon>Alphaproteobacteria</taxon>
        <taxon>Rhodobacterales</taxon>
        <taxon>Paracoccaceae</taxon>
        <taxon>Profundibacter</taxon>
    </lineage>
</organism>
<name>A0A347UG04_9RHOB</name>
<sequence>MIAGALFLSACGAKWETAYPDDINPDVSKGWRVVAVDVQVPKSLSVSEANTYAPDADIVWREDPYGKGSRYQQVDAIITDAAKRGAKVLRGGKPVKLVIVMQQFHALSEKARYGLNNAGVHNIVFTAQVFDARTGKPLTNPDLIKADLVAYVGEQAIDAERKGLTQKVRIIDHVSKVIKGWLSHTVDVRGKFSRSGR</sequence>
<dbReference type="EMBL" id="CP032125">
    <property type="protein sequence ID" value="AXX97782.1"/>
    <property type="molecule type" value="Genomic_DNA"/>
</dbReference>
<proteinExistence type="predicted"/>
<gene>
    <name evidence="1" type="ORF">BAR1_07465</name>
</gene>
<evidence type="ECO:0000313" key="2">
    <source>
        <dbReference type="Proteomes" id="UP000261704"/>
    </source>
</evidence>
<reference evidence="1 2" key="1">
    <citation type="submission" date="2018-09" db="EMBL/GenBank/DDBJ databases">
        <title>Profundibacter amoris BAR1 gen. nov., sp. nov., a new member of the Roseobacter clade isolated at Lokis Castle Vent Field on the Arctic Mid-Oceanic Ridge.</title>
        <authorList>
            <person name="Le Moine Bauer S."/>
            <person name="Sjoeberg A.G."/>
            <person name="L'Haridon S."/>
            <person name="Stokke R."/>
            <person name="Roalkvam I."/>
            <person name="Steen I.H."/>
            <person name="Dahle H."/>
        </authorList>
    </citation>
    <scope>NUCLEOTIDE SEQUENCE [LARGE SCALE GENOMIC DNA]</scope>
    <source>
        <strain evidence="1 2">BAR1</strain>
    </source>
</reference>
<dbReference type="Proteomes" id="UP000261704">
    <property type="component" value="Chromosome"/>
</dbReference>